<feature type="transmembrane region" description="Helical" evidence="1">
    <location>
        <begin position="61"/>
        <end position="81"/>
    </location>
</feature>
<organism evidence="2">
    <name type="scientific">Arundo donax</name>
    <name type="common">Giant reed</name>
    <name type="synonym">Donax arundinaceus</name>
    <dbReference type="NCBI Taxonomy" id="35708"/>
    <lineage>
        <taxon>Eukaryota</taxon>
        <taxon>Viridiplantae</taxon>
        <taxon>Streptophyta</taxon>
        <taxon>Embryophyta</taxon>
        <taxon>Tracheophyta</taxon>
        <taxon>Spermatophyta</taxon>
        <taxon>Magnoliopsida</taxon>
        <taxon>Liliopsida</taxon>
        <taxon>Poales</taxon>
        <taxon>Poaceae</taxon>
        <taxon>PACMAD clade</taxon>
        <taxon>Arundinoideae</taxon>
        <taxon>Arundineae</taxon>
        <taxon>Arundo</taxon>
    </lineage>
</organism>
<keyword evidence="1" id="KW-0812">Transmembrane</keyword>
<protein>
    <submittedName>
        <fullName evidence="2">Uncharacterized protein</fullName>
    </submittedName>
</protein>
<keyword evidence="1" id="KW-0472">Membrane</keyword>
<accession>A0A0A9CFF4</accession>
<evidence type="ECO:0000313" key="2">
    <source>
        <dbReference type="EMBL" id="JAD70242.1"/>
    </source>
</evidence>
<name>A0A0A9CFF4_ARUDO</name>
<dbReference type="AlphaFoldDB" id="A0A0A9CFF4"/>
<keyword evidence="1" id="KW-1133">Transmembrane helix</keyword>
<dbReference type="EMBL" id="GBRH01227653">
    <property type="protein sequence ID" value="JAD70242.1"/>
    <property type="molecule type" value="Transcribed_RNA"/>
</dbReference>
<reference evidence="2" key="2">
    <citation type="journal article" date="2015" name="Data Brief">
        <title>Shoot transcriptome of the giant reed, Arundo donax.</title>
        <authorList>
            <person name="Barrero R.A."/>
            <person name="Guerrero F.D."/>
            <person name="Moolhuijzen P."/>
            <person name="Goolsby J.A."/>
            <person name="Tidwell J."/>
            <person name="Bellgard S.E."/>
            <person name="Bellgard M.I."/>
        </authorList>
    </citation>
    <scope>NUCLEOTIDE SEQUENCE</scope>
    <source>
        <tissue evidence="2">Shoot tissue taken approximately 20 cm above the soil surface</tissue>
    </source>
</reference>
<reference evidence="2" key="1">
    <citation type="submission" date="2014-09" db="EMBL/GenBank/DDBJ databases">
        <authorList>
            <person name="Magalhaes I.L.F."/>
            <person name="Oliveira U."/>
            <person name="Santos F.R."/>
            <person name="Vidigal T.H.D.A."/>
            <person name="Brescovit A.D."/>
            <person name="Santos A.J."/>
        </authorList>
    </citation>
    <scope>NUCLEOTIDE SEQUENCE</scope>
    <source>
        <tissue evidence="2">Shoot tissue taken approximately 20 cm above the soil surface</tissue>
    </source>
</reference>
<proteinExistence type="predicted"/>
<evidence type="ECO:0000256" key="1">
    <source>
        <dbReference type="SAM" id="Phobius"/>
    </source>
</evidence>
<sequence>MSESKSCDLRACGTEAARPIQRWRRGRPCCGGSYGGERTDHGDESTLTAFLSSRDRDSMRICFFCLICFYGVILDLCYVTCRYC</sequence>